<organism evidence="1 2">
    <name type="scientific">Nannochloropsis gaditana</name>
    <dbReference type="NCBI Taxonomy" id="72520"/>
    <lineage>
        <taxon>Eukaryota</taxon>
        <taxon>Sar</taxon>
        <taxon>Stramenopiles</taxon>
        <taxon>Ochrophyta</taxon>
        <taxon>Eustigmatophyceae</taxon>
        <taxon>Eustigmatales</taxon>
        <taxon>Monodopsidaceae</taxon>
        <taxon>Nannochloropsis</taxon>
    </lineage>
</organism>
<comment type="caution">
    <text evidence="1">The sequence shown here is derived from an EMBL/GenBank/DDBJ whole genome shotgun (WGS) entry which is preliminary data.</text>
</comment>
<gene>
    <name evidence="1" type="ORF">Naga_100086g27</name>
</gene>
<protein>
    <submittedName>
        <fullName evidence="1">Uncharacterized protein</fullName>
    </submittedName>
</protein>
<accession>W7TDA1</accession>
<dbReference type="EMBL" id="AZIL01001067">
    <property type="protein sequence ID" value="EWM24945.1"/>
    <property type="molecule type" value="Genomic_DNA"/>
</dbReference>
<reference evidence="1 2" key="1">
    <citation type="journal article" date="2014" name="Mol. Plant">
        <title>Chromosome Scale Genome Assembly and Transcriptome Profiling of Nannochloropsis gaditana in Nitrogen Depletion.</title>
        <authorList>
            <person name="Corteggiani Carpinelli E."/>
            <person name="Telatin A."/>
            <person name="Vitulo N."/>
            <person name="Forcato C."/>
            <person name="D'Angelo M."/>
            <person name="Schiavon R."/>
            <person name="Vezzi A."/>
            <person name="Giacometti G.M."/>
            <person name="Morosinotto T."/>
            <person name="Valle G."/>
        </authorList>
    </citation>
    <scope>NUCLEOTIDE SEQUENCE [LARGE SCALE GENOMIC DNA]</scope>
    <source>
        <strain evidence="1 2">B-31</strain>
    </source>
</reference>
<evidence type="ECO:0000313" key="2">
    <source>
        <dbReference type="Proteomes" id="UP000019335"/>
    </source>
</evidence>
<dbReference type="Proteomes" id="UP000019335">
    <property type="component" value="Chromosome 12"/>
</dbReference>
<proteinExistence type="predicted"/>
<dbReference type="AlphaFoldDB" id="W7TDA1"/>
<keyword evidence="2" id="KW-1185">Reference proteome</keyword>
<sequence>MTSICLCGVPHLSNGCQAFLLNHPHYLGGDMLHLFWDGTPLFCLCHLACNSFPATASRPTSYLFKPPMHMVPSLAYSQHTFTSVISIITIIVTAIIPPTSKHNSSTFTFCFTTPRRNMVCTHLPPSPSHILFFYRWRAFIVKLVSVNALCSRIHLSR</sequence>
<name>W7TDA1_9STRA</name>
<evidence type="ECO:0000313" key="1">
    <source>
        <dbReference type="EMBL" id="EWM24945.1"/>
    </source>
</evidence>